<dbReference type="Proteomes" id="UP000504615">
    <property type="component" value="Unplaced"/>
</dbReference>
<keyword evidence="2" id="KW-1185">Reference proteome</keyword>
<dbReference type="Gene3D" id="3.30.70.120">
    <property type="match status" value="1"/>
</dbReference>
<dbReference type="OrthoDB" id="2017693at2759"/>
<dbReference type="GO" id="GO:0005507">
    <property type="term" value="F:copper ion binding"/>
    <property type="evidence" value="ECO:0007669"/>
    <property type="project" value="TreeGrafter"/>
</dbReference>
<dbReference type="CTD" id="51596"/>
<evidence type="ECO:0000256" key="1">
    <source>
        <dbReference type="ARBA" id="ARBA00010169"/>
    </source>
</evidence>
<dbReference type="InterPro" id="IPR011322">
    <property type="entry name" value="N-reg_PII-like_a/b"/>
</dbReference>
<dbReference type="GeneID" id="105430612"/>
<dbReference type="PANTHER" id="PTHR23419">
    <property type="entry name" value="DIVALENT CATION TOLERANCE CUTA-RELATED"/>
    <property type="match status" value="1"/>
</dbReference>
<evidence type="ECO:0000313" key="3">
    <source>
        <dbReference type="RefSeq" id="XP_011642557.1"/>
    </source>
</evidence>
<reference evidence="3" key="1">
    <citation type="submission" date="2025-08" db="UniProtKB">
        <authorList>
            <consortium name="RefSeq"/>
        </authorList>
    </citation>
    <scope>IDENTIFICATION</scope>
</reference>
<evidence type="ECO:0000313" key="2">
    <source>
        <dbReference type="Proteomes" id="UP000504615"/>
    </source>
</evidence>
<dbReference type="KEGG" id="pbar:105430612"/>
<sequence length="158" mass="17693">MNCGPQNLCSFLSFSVRHYRSSSQVSSGILSQNKSNVYQNMSSFAGVHSVAYVTVPNDEVAKRLARGLVENKLAACVNIIPQLTSIYEWEGKIQEEPELLLMIKTRTEKVDALTKYVKGNHPYSVCEVISLPIQNGNNDYLKWISEVVPPLDKNTQDN</sequence>
<gene>
    <name evidence="3" type="primary">LOC105430612</name>
</gene>
<dbReference type="SUPFAM" id="SSF54913">
    <property type="entry name" value="GlnB-like"/>
    <property type="match status" value="1"/>
</dbReference>
<accession>A0A6I9WI13</accession>
<dbReference type="GO" id="GO:0010038">
    <property type="term" value="P:response to metal ion"/>
    <property type="evidence" value="ECO:0007669"/>
    <property type="project" value="InterPro"/>
</dbReference>
<dbReference type="InterPro" id="IPR015867">
    <property type="entry name" value="N-reg_PII/ATP_PRibTrfase_C"/>
</dbReference>
<organism evidence="2 3">
    <name type="scientific">Pogonomyrmex barbatus</name>
    <name type="common">red harvester ant</name>
    <dbReference type="NCBI Taxonomy" id="144034"/>
    <lineage>
        <taxon>Eukaryota</taxon>
        <taxon>Metazoa</taxon>
        <taxon>Ecdysozoa</taxon>
        <taxon>Arthropoda</taxon>
        <taxon>Hexapoda</taxon>
        <taxon>Insecta</taxon>
        <taxon>Pterygota</taxon>
        <taxon>Neoptera</taxon>
        <taxon>Endopterygota</taxon>
        <taxon>Hymenoptera</taxon>
        <taxon>Apocrita</taxon>
        <taxon>Aculeata</taxon>
        <taxon>Formicoidea</taxon>
        <taxon>Formicidae</taxon>
        <taxon>Myrmicinae</taxon>
        <taxon>Pogonomyrmex</taxon>
    </lineage>
</organism>
<dbReference type="Pfam" id="PF03091">
    <property type="entry name" value="CutA1"/>
    <property type="match status" value="1"/>
</dbReference>
<dbReference type="InterPro" id="IPR004323">
    <property type="entry name" value="Ion_tolerance_CutA"/>
</dbReference>
<proteinExistence type="inferred from homology"/>
<protein>
    <submittedName>
        <fullName evidence="3">Protein CutA homolog isoform X1</fullName>
    </submittedName>
</protein>
<dbReference type="PANTHER" id="PTHR23419:SF8">
    <property type="entry name" value="FI09726P"/>
    <property type="match status" value="1"/>
</dbReference>
<dbReference type="RefSeq" id="XP_011642557.1">
    <property type="nucleotide sequence ID" value="XM_011644255.2"/>
</dbReference>
<dbReference type="AlphaFoldDB" id="A0A6I9WI13"/>
<name>A0A6I9WI13_9HYME</name>
<comment type="similarity">
    <text evidence="1">Belongs to the CutA family.</text>
</comment>